<keyword evidence="1" id="KW-0812">Transmembrane</keyword>
<name>A0A1I7WCK8_HETBA</name>
<dbReference type="AlphaFoldDB" id="A0A1I7WCK8"/>
<dbReference type="WBParaSite" id="Hba_02457">
    <property type="protein sequence ID" value="Hba_02457"/>
    <property type="gene ID" value="Hba_02457"/>
</dbReference>
<sequence>MPQMQLMHLSSIGTTHVILLSVANHDNGEVKAERMHRIFRMFSSPSAQGPSLETVNSFFCRIIIFGLTPLWTEIRYFRAASAVHLWIAFVFLLIYVLISIYV</sequence>
<keyword evidence="2" id="KW-1185">Reference proteome</keyword>
<evidence type="ECO:0000256" key="1">
    <source>
        <dbReference type="SAM" id="Phobius"/>
    </source>
</evidence>
<protein>
    <submittedName>
        <fullName evidence="3">Ion_trans domain-containing protein</fullName>
    </submittedName>
</protein>
<evidence type="ECO:0000313" key="2">
    <source>
        <dbReference type="Proteomes" id="UP000095283"/>
    </source>
</evidence>
<organism evidence="2 3">
    <name type="scientific">Heterorhabditis bacteriophora</name>
    <name type="common">Entomopathogenic nematode worm</name>
    <dbReference type="NCBI Taxonomy" id="37862"/>
    <lineage>
        <taxon>Eukaryota</taxon>
        <taxon>Metazoa</taxon>
        <taxon>Ecdysozoa</taxon>
        <taxon>Nematoda</taxon>
        <taxon>Chromadorea</taxon>
        <taxon>Rhabditida</taxon>
        <taxon>Rhabditina</taxon>
        <taxon>Rhabditomorpha</taxon>
        <taxon>Strongyloidea</taxon>
        <taxon>Heterorhabditidae</taxon>
        <taxon>Heterorhabditis</taxon>
    </lineage>
</organism>
<evidence type="ECO:0000313" key="3">
    <source>
        <dbReference type="WBParaSite" id="Hba_02457"/>
    </source>
</evidence>
<dbReference type="Proteomes" id="UP000095283">
    <property type="component" value="Unplaced"/>
</dbReference>
<keyword evidence="1" id="KW-0472">Membrane</keyword>
<reference evidence="3" key="1">
    <citation type="submission" date="2016-11" db="UniProtKB">
        <authorList>
            <consortium name="WormBaseParasite"/>
        </authorList>
    </citation>
    <scope>IDENTIFICATION</scope>
</reference>
<accession>A0A1I7WCK8</accession>
<proteinExistence type="predicted"/>
<feature type="transmembrane region" description="Helical" evidence="1">
    <location>
        <begin position="83"/>
        <end position="101"/>
    </location>
</feature>
<keyword evidence="1" id="KW-1133">Transmembrane helix</keyword>